<protein>
    <submittedName>
        <fullName evidence="1">Uncharacterized protein</fullName>
    </submittedName>
</protein>
<evidence type="ECO:0000313" key="2">
    <source>
        <dbReference type="Proteomes" id="UP000805193"/>
    </source>
</evidence>
<name>A0AC60PCA1_IXOPE</name>
<reference evidence="1 2" key="1">
    <citation type="journal article" date="2020" name="Cell">
        <title>Large-Scale Comparative Analyses of Tick Genomes Elucidate Their Genetic Diversity and Vector Capacities.</title>
        <authorList>
            <consortium name="Tick Genome and Microbiome Consortium (TIGMIC)"/>
            <person name="Jia N."/>
            <person name="Wang J."/>
            <person name="Shi W."/>
            <person name="Du L."/>
            <person name="Sun Y."/>
            <person name="Zhan W."/>
            <person name="Jiang J.F."/>
            <person name="Wang Q."/>
            <person name="Zhang B."/>
            <person name="Ji P."/>
            <person name="Bell-Sakyi L."/>
            <person name="Cui X.M."/>
            <person name="Yuan T.T."/>
            <person name="Jiang B.G."/>
            <person name="Yang W.F."/>
            <person name="Lam T.T."/>
            <person name="Chang Q.C."/>
            <person name="Ding S.J."/>
            <person name="Wang X.J."/>
            <person name="Zhu J.G."/>
            <person name="Ruan X.D."/>
            <person name="Zhao L."/>
            <person name="Wei J.T."/>
            <person name="Ye R.Z."/>
            <person name="Que T.C."/>
            <person name="Du C.H."/>
            <person name="Zhou Y.H."/>
            <person name="Cheng J.X."/>
            <person name="Dai P.F."/>
            <person name="Guo W.B."/>
            <person name="Han X.H."/>
            <person name="Huang E.J."/>
            <person name="Li L.F."/>
            <person name="Wei W."/>
            <person name="Gao Y.C."/>
            <person name="Liu J.Z."/>
            <person name="Shao H.Z."/>
            <person name="Wang X."/>
            <person name="Wang C.C."/>
            <person name="Yang T.C."/>
            <person name="Huo Q.B."/>
            <person name="Li W."/>
            <person name="Chen H.Y."/>
            <person name="Chen S.E."/>
            <person name="Zhou L.G."/>
            <person name="Ni X.B."/>
            <person name="Tian J.H."/>
            <person name="Sheng Y."/>
            <person name="Liu T."/>
            <person name="Pan Y.S."/>
            <person name="Xia L.Y."/>
            <person name="Li J."/>
            <person name="Zhao F."/>
            <person name="Cao W.C."/>
        </authorList>
    </citation>
    <scope>NUCLEOTIDE SEQUENCE [LARGE SCALE GENOMIC DNA]</scope>
    <source>
        <strain evidence="1">Iper-2018</strain>
    </source>
</reference>
<organism evidence="1 2">
    <name type="scientific">Ixodes persulcatus</name>
    <name type="common">Taiga tick</name>
    <dbReference type="NCBI Taxonomy" id="34615"/>
    <lineage>
        <taxon>Eukaryota</taxon>
        <taxon>Metazoa</taxon>
        <taxon>Ecdysozoa</taxon>
        <taxon>Arthropoda</taxon>
        <taxon>Chelicerata</taxon>
        <taxon>Arachnida</taxon>
        <taxon>Acari</taxon>
        <taxon>Parasitiformes</taxon>
        <taxon>Ixodida</taxon>
        <taxon>Ixodoidea</taxon>
        <taxon>Ixodidae</taxon>
        <taxon>Ixodinae</taxon>
        <taxon>Ixodes</taxon>
    </lineage>
</organism>
<keyword evidence="2" id="KW-1185">Reference proteome</keyword>
<dbReference type="EMBL" id="JABSTQ010010903">
    <property type="protein sequence ID" value="KAG0416970.1"/>
    <property type="molecule type" value="Genomic_DNA"/>
</dbReference>
<evidence type="ECO:0000313" key="1">
    <source>
        <dbReference type="EMBL" id="KAG0416970.1"/>
    </source>
</evidence>
<proteinExistence type="predicted"/>
<dbReference type="Proteomes" id="UP000805193">
    <property type="component" value="Unassembled WGS sequence"/>
</dbReference>
<comment type="caution">
    <text evidence="1">The sequence shown here is derived from an EMBL/GenBank/DDBJ whole genome shotgun (WGS) entry which is preliminary data.</text>
</comment>
<accession>A0AC60PCA1</accession>
<gene>
    <name evidence="1" type="ORF">HPB47_005996</name>
</gene>
<sequence length="373" mass="40697">MSAYGPQVPLGLKTAANSTTANNAVIGPVLPPGFKPSAPRDTGSSTDESSASSNEEAPDLYGPSLPPGFGKPDIIGPVLPPGFASSSSSSSSQSFIGPAMPPGFGKTLQADQEVPGDDDDDDSSDSYIGPKPSEAVGEDYAGNEAALDIDRRANKMKRHLEGKDQDDEPRREEWMTELPDNLGLRIGLGPRTFRKNMEDPKADRSQWTDTPADKAKKAEKKAKKDEAEPSRHPKRSKKEEEIAEQLTNYNKEKRAESLLDMHRKKRKVEQSKVVVQERREFNREEDLKISHIDAKANKALLNKAALLNTKFAAEVAANVQWHALVEWLRLRSAVQTLQSLPVWALRPGTHLLPAAGLLRALHRHGEGLSGGVP</sequence>